<evidence type="ECO:0000256" key="1">
    <source>
        <dbReference type="SAM" id="MobiDB-lite"/>
    </source>
</evidence>
<feature type="compositionally biased region" description="Basic and acidic residues" evidence="1">
    <location>
        <begin position="27"/>
        <end position="37"/>
    </location>
</feature>
<sequence length="95" mass="10462">MTEHNPARNREQRIIDEIDALVEWQIEEGHRRGDGPRPSETAPTSDNDTESVAALHNAISRVCAFVNGVHRLARTIPLIAQSGAAVGELSRIRGR</sequence>
<name>A0AAX3Y694_RHOOP</name>
<dbReference type="RefSeq" id="WP_133984314.1">
    <property type="nucleotide sequence ID" value="NZ_CP130953.1"/>
</dbReference>
<dbReference type="Proteomes" id="UP001066327">
    <property type="component" value="Unassembled WGS sequence"/>
</dbReference>
<accession>A0AAX3Y694</accession>
<dbReference type="Proteomes" id="UP001231166">
    <property type="component" value="Chromosome"/>
</dbReference>
<dbReference type="AlphaFoldDB" id="A0AAX3Y694"/>
<protein>
    <submittedName>
        <fullName evidence="3">Uncharacterized protein</fullName>
    </submittedName>
</protein>
<dbReference type="EMBL" id="JAPWIS010000011">
    <property type="protein sequence ID" value="MCZ4586356.1"/>
    <property type="molecule type" value="Genomic_DNA"/>
</dbReference>
<evidence type="ECO:0000313" key="2">
    <source>
        <dbReference type="EMBL" id="MCZ4586356.1"/>
    </source>
</evidence>
<reference evidence="2" key="1">
    <citation type="submission" date="2022-12" db="EMBL/GenBank/DDBJ databases">
        <authorList>
            <person name="Krivoruchko A.V."/>
            <person name="Elkin A."/>
        </authorList>
    </citation>
    <scope>NUCLEOTIDE SEQUENCE</scope>
    <source>
        <strain evidence="2">IEGM 249</strain>
    </source>
</reference>
<feature type="region of interest" description="Disordered" evidence="1">
    <location>
        <begin position="26"/>
        <end position="50"/>
    </location>
</feature>
<keyword evidence="4" id="KW-1185">Reference proteome</keyword>
<reference evidence="3" key="2">
    <citation type="submission" date="2023-07" db="EMBL/GenBank/DDBJ databases">
        <title>Genomic analysis of Rhodococcus opacus VOC-14 with glycol ethers degradation activity.</title>
        <authorList>
            <person name="Narkevich D.A."/>
            <person name="Hlushen A.M."/>
            <person name="Akhremchuk A.E."/>
            <person name="Sikolenko M.A."/>
            <person name="Valentovich L.N."/>
        </authorList>
    </citation>
    <scope>NUCLEOTIDE SEQUENCE</scope>
    <source>
        <strain evidence="3">VOC-14</strain>
    </source>
</reference>
<evidence type="ECO:0000313" key="3">
    <source>
        <dbReference type="EMBL" id="WLF44803.1"/>
    </source>
</evidence>
<gene>
    <name evidence="2" type="ORF">O4328_22185</name>
    <name evidence="3" type="ORF">Q5707_23120</name>
</gene>
<evidence type="ECO:0000313" key="5">
    <source>
        <dbReference type="Proteomes" id="UP001231166"/>
    </source>
</evidence>
<organism evidence="3 5">
    <name type="scientific">Rhodococcus opacus</name>
    <name type="common">Nocardia opaca</name>
    <dbReference type="NCBI Taxonomy" id="37919"/>
    <lineage>
        <taxon>Bacteria</taxon>
        <taxon>Bacillati</taxon>
        <taxon>Actinomycetota</taxon>
        <taxon>Actinomycetes</taxon>
        <taxon>Mycobacteriales</taxon>
        <taxon>Nocardiaceae</taxon>
        <taxon>Rhodococcus</taxon>
    </lineage>
</organism>
<proteinExistence type="predicted"/>
<dbReference type="EMBL" id="CP130953">
    <property type="protein sequence ID" value="WLF44803.1"/>
    <property type="molecule type" value="Genomic_DNA"/>
</dbReference>
<evidence type="ECO:0000313" key="4">
    <source>
        <dbReference type="Proteomes" id="UP001066327"/>
    </source>
</evidence>